<reference evidence="5" key="1">
    <citation type="submission" date="2019-10" db="EMBL/GenBank/DDBJ databases">
        <authorList>
            <person name="Zhang R."/>
            <person name="Pan Y."/>
            <person name="Wang J."/>
            <person name="Ma R."/>
            <person name="Yu S."/>
        </authorList>
    </citation>
    <scope>NUCLEOTIDE SEQUENCE</scope>
    <source>
        <strain evidence="5">LA-IB0</strain>
        <tissue evidence="5">Leaf</tissue>
    </source>
</reference>
<feature type="region of interest" description="Disordered" evidence="2">
    <location>
        <begin position="533"/>
        <end position="565"/>
    </location>
</feature>
<organism evidence="5 6">
    <name type="scientific">Buddleja alternifolia</name>
    <dbReference type="NCBI Taxonomy" id="168488"/>
    <lineage>
        <taxon>Eukaryota</taxon>
        <taxon>Viridiplantae</taxon>
        <taxon>Streptophyta</taxon>
        <taxon>Embryophyta</taxon>
        <taxon>Tracheophyta</taxon>
        <taxon>Spermatophyta</taxon>
        <taxon>Magnoliopsida</taxon>
        <taxon>eudicotyledons</taxon>
        <taxon>Gunneridae</taxon>
        <taxon>Pentapetalae</taxon>
        <taxon>asterids</taxon>
        <taxon>lamiids</taxon>
        <taxon>Lamiales</taxon>
        <taxon>Scrophulariaceae</taxon>
        <taxon>Buddlejeae</taxon>
        <taxon>Buddleja</taxon>
    </lineage>
</organism>
<dbReference type="SUPFAM" id="SSF57756">
    <property type="entry name" value="Retrovirus zinc finger-like domains"/>
    <property type="match status" value="1"/>
</dbReference>
<dbReference type="InterPro" id="IPR036875">
    <property type="entry name" value="Znf_CCHC_sf"/>
</dbReference>
<dbReference type="EMBL" id="WHWC01000001">
    <property type="protein sequence ID" value="KAG8391952.1"/>
    <property type="molecule type" value="Genomic_DNA"/>
</dbReference>
<feature type="compositionally biased region" description="Basic and acidic residues" evidence="2">
    <location>
        <begin position="536"/>
        <end position="548"/>
    </location>
</feature>
<dbReference type="SUPFAM" id="SSF54447">
    <property type="entry name" value="ssDNA-binding transcriptional regulator domain"/>
    <property type="match status" value="1"/>
</dbReference>
<dbReference type="Gene3D" id="2.30.31.10">
    <property type="entry name" value="Transcriptional Coactivator Pc4, Chain A"/>
    <property type="match status" value="1"/>
</dbReference>
<evidence type="ECO:0008006" key="7">
    <source>
        <dbReference type="Google" id="ProtNLM"/>
    </source>
</evidence>
<dbReference type="InterPro" id="IPR003173">
    <property type="entry name" value="PC4_C"/>
</dbReference>
<dbReference type="GO" id="GO:0003677">
    <property type="term" value="F:DNA binding"/>
    <property type="evidence" value="ECO:0007669"/>
    <property type="project" value="InterPro"/>
</dbReference>
<evidence type="ECO:0000256" key="1">
    <source>
        <dbReference type="PROSITE-ProRule" id="PRU00047"/>
    </source>
</evidence>
<feature type="domain" description="DEK-C" evidence="4">
    <location>
        <begin position="8"/>
        <end position="65"/>
    </location>
</feature>
<keyword evidence="1" id="KW-0862">Zinc</keyword>
<dbReference type="Gene3D" id="4.10.60.10">
    <property type="entry name" value="Zinc finger, CCHC-type"/>
    <property type="match status" value="1"/>
</dbReference>
<comment type="caution">
    <text evidence="5">The sequence shown here is derived from an EMBL/GenBank/DDBJ whole genome shotgun (WGS) entry which is preliminary data.</text>
</comment>
<dbReference type="PANTHER" id="PTHR47592:SF6">
    <property type="entry name" value="PBF68 PROTEIN"/>
    <property type="match status" value="1"/>
</dbReference>
<dbReference type="GO" id="GO:0006355">
    <property type="term" value="P:regulation of DNA-templated transcription"/>
    <property type="evidence" value="ECO:0007669"/>
    <property type="project" value="InterPro"/>
</dbReference>
<dbReference type="Proteomes" id="UP000826271">
    <property type="component" value="Unassembled WGS sequence"/>
</dbReference>
<dbReference type="InterPro" id="IPR009044">
    <property type="entry name" value="ssDNA-bd_transcriptional_reg"/>
</dbReference>
<dbReference type="PROSITE" id="PS50158">
    <property type="entry name" value="ZF_CCHC"/>
    <property type="match status" value="1"/>
</dbReference>
<dbReference type="Pfam" id="PF00098">
    <property type="entry name" value="zf-CCHC"/>
    <property type="match status" value="1"/>
</dbReference>
<dbReference type="InterPro" id="IPR014876">
    <property type="entry name" value="DEK_C"/>
</dbReference>
<dbReference type="SMART" id="SM00343">
    <property type="entry name" value="ZnF_C2HC"/>
    <property type="match status" value="1"/>
</dbReference>
<dbReference type="Pfam" id="PF02229">
    <property type="entry name" value="PC4"/>
    <property type="match status" value="1"/>
</dbReference>
<dbReference type="InterPro" id="IPR001878">
    <property type="entry name" value="Znf_CCHC"/>
</dbReference>
<proteinExistence type="predicted"/>
<feature type="domain" description="CCHC-type" evidence="3">
    <location>
        <begin position="519"/>
        <end position="534"/>
    </location>
</feature>
<keyword evidence="1" id="KW-0479">Metal-binding</keyword>
<keyword evidence="6" id="KW-1185">Reference proteome</keyword>
<sequence>MDEECLNASKRRKIEETVLQILSTSDFETTTELSVRAAAAERLGSDLSSLNHRRLVRNLIDTFLQATATAILGTAPSYASVDYNNDSNNINNNGNAVQPEKQQQLISAGVNYNGKVICQLSDSRSVTVHDFSGSTMVSIRDFYIKDGNMLPRRDVNSGLSLSCKQWSTFRNSFPAIEEAIAKLESRLRSEAVTKQSKADMTNSVTDSAAEKNQTGTGISNLTSIDDPLMKRKQNEPANSQEDMLAEVKQEAGISTQLNYAVDAVRPEVQAPLEGKENETTISNSVPPFSTQLHDTVNAIRPERLVPIQIARLDGRNYHSWRHQMEFFLNQLHIAYVLTEANPSICSNPEGTSDESVKRWIDDDYLCRRNILNSLSDNLFQFYSQKCSSAREIWEELKLAYNDDFGTKRSQINKYVHFQMVDGVSIIEQVQELHKIADSIWASGTWIDENFHASVIVSKLPPSWKEFRARLMHEEFLPINMLMQRLQVEEESRKCYKKEINSRKGHIVLEPKLGMRKKVCYSCGKEGHISRNCPRNNEAREKRNEKENGVTDTDTETNMAEAANMK</sequence>
<evidence type="ECO:0000313" key="6">
    <source>
        <dbReference type="Proteomes" id="UP000826271"/>
    </source>
</evidence>
<evidence type="ECO:0000313" key="5">
    <source>
        <dbReference type="EMBL" id="KAG8391952.1"/>
    </source>
</evidence>
<dbReference type="GO" id="GO:0008270">
    <property type="term" value="F:zinc ion binding"/>
    <property type="evidence" value="ECO:0007669"/>
    <property type="project" value="UniProtKB-KW"/>
</dbReference>
<feature type="region of interest" description="Disordered" evidence="2">
    <location>
        <begin position="192"/>
        <end position="223"/>
    </location>
</feature>
<dbReference type="Pfam" id="PF14223">
    <property type="entry name" value="Retrotran_gag_2"/>
    <property type="match status" value="1"/>
</dbReference>
<accession>A0AAV6YI24</accession>
<dbReference type="PROSITE" id="PS51998">
    <property type="entry name" value="DEK_C"/>
    <property type="match status" value="1"/>
</dbReference>
<evidence type="ECO:0000259" key="4">
    <source>
        <dbReference type="PROSITE" id="PS51998"/>
    </source>
</evidence>
<evidence type="ECO:0000256" key="2">
    <source>
        <dbReference type="SAM" id="MobiDB-lite"/>
    </source>
</evidence>
<dbReference type="PANTHER" id="PTHR47592">
    <property type="entry name" value="PBF68 PROTEIN"/>
    <property type="match status" value="1"/>
</dbReference>
<dbReference type="Pfam" id="PF08766">
    <property type="entry name" value="DEK_C"/>
    <property type="match status" value="1"/>
</dbReference>
<evidence type="ECO:0000259" key="3">
    <source>
        <dbReference type="PROSITE" id="PS50158"/>
    </source>
</evidence>
<dbReference type="AlphaFoldDB" id="A0AAV6YI24"/>
<name>A0AAV6YI24_9LAMI</name>
<keyword evidence="1" id="KW-0863">Zinc-finger</keyword>
<protein>
    <recommendedName>
        <fullName evidence="7">CCHC-type domain-containing protein</fullName>
    </recommendedName>
</protein>
<gene>
    <name evidence="5" type="ORF">BUALT_Bualt01G0240600</name>
</gene>